<dbReference type="InterPro" id="IPR014746">
    <property type="entry name" value="Gln_synth/guanido_kin_cat_dom"/>
</dbReference>
<evidence type="ECO:0000256" key="1">
    <source>
        <dbReference type="ARBA" id="ARBA00021364"/>
    </source>
</evidence>
<protein>
    <recommendedName>
        <fullName evidence="1">Glutamine synthetase</fullName>
    </recommendedName>
</protein>
<sequence length="900" mass="101814">MATLEDLRKVVRSCPVIDNHAHNLLLPSKQDAHDLLTATTEAQGDALEDTKTSLSHIRAVRQLRELYDLDDDTTWDVLMEKRADILQGDFESFLQRCFTGIHTILMDDGLDDTTVYLYDWHDDFVLDKTLRIVRIETLAADILREMYRKGTLPIGPAIRNDDMCAEAWITFLQAFESSIVTEINDPDVAGFKSVICYRTGLDVKVAGDVQVATNGLEAFQSSYLPNCLHNDFRLESKGLNDSLVISTCRLLSAAAKQDSISKPLQFHTGLGDADIDLLRSDPSHLQPLIIAFPDVQIILLHTSYPYMRQAGYLATVYKNVYLDLGEVFPQVSRNGQETILRQCMEITPFSKLLFSTDAHHFGEVYWLALKQFRAAFERVLVDYVENDDLTIEQAIQAAKDIYFNNSKRVYNLTTELPEIELDMQPRRTRAQSNREASIMQAPQPLQLAWKEIEPHEKPYDLDTFTKFFEQHSGLKYVYVQWLDYLGTLRARMLPIASVHRLITSAERIGISRGNTGTLQNDHVTSAVTATGQLYVEPDITTLRLSHSRDPLASATVIGSFCNEDGRRSGCCPRNSLRTLTERFSDDHGITFLAGFEIEVVFLKQNLDGQYSPWTTNHAWGTFTPEQFEVALPLLAEIADELANIGIDVQQFHSESGPGQYEFVLSPLPVVEAIDTLVQARQVVQQIARLHGLRATLHPVPLNKVGSGQHVHISLNSTNLSLQELENKELSFFAGVLEQLPSLCAFLLPNDASYARVADDMWTSGAWVAWGTQNREVPLRRVKTGRWEIRCLDGFANPYLALCSLLAAGLNNIEAEKHMEIKDCTENPARLNEAQRTELGITKRMPASLEESLHHLETTEALRQFMDPRLIDDFVVMKRAEKQMLDKMGEKERHAWLVEIY</sequence>
<keyword evidence="5" id="KW-0418">Kinase</keyword>
<gene>
    <name evidence="5" type="ORF">KCV03_g5517</name>
</gene>
<feature type="domain" description="GS catalytic" evidence="4">
    <location>
        <begin position="572"/>
        <end position="900"/>
    </location>
</feature>
<dbReference type="Pfam" id="PF00120">
    <property type="entry name" value="Gln-synt_C"/>
    <property type="match status" value="1"/>
</dbReference>
<dbReference type="SMART" id="SM01230">
    <property type="entry name" value="Gln-synt_C"/>
    <property type="match status" value="1"/>
</dbReference>
<reference evidence="5" key="1">
    <citation type="journal article" date="2021" name="J Fungi (Basel)">
        <title>Virulence traits and population genomics of the black yeast Aureobasidium melanogenum.</title>
        <authorList>
            <person name="Cernosa A."/>
            <person name="Sun X."/>
            <person name="Gostincar C."/>
            <person name="Fang C."/>
            <person name="Gunde-Cimerman N."/>
            <person name="Song Z."/>
        </authorList>
    </citation>
    <scope>NUCLEOTIDE SEQUENCE</scope>
    <source>
        <strain evidence="5">EXF-8016</strain>
    </source>
</reference>
<dbReference type="AlphaFoldDB" id="A0A9P8K5A3"/>
<dbReference type="GO" id="GO:0006542">
    <property type="term" value="P:glutamine biosynthetic process"/>
    <property type="evidence" value="ECO:0007669"/>
    <property type="project" value="InterPro"/>
</dbReference>
<dbReference type="PANTHER" id="PTHR43383:SF2">
    <property type="entry name" value="AMIDOHYDROLASE 2 FAMILY PROTEIN"/>
    <property type="match status" value="1"/>
</dbReference>
<dbReference type="GO" id="GO:0004356">
    <property type="term" value="F:glutamine synthetase activity"/>
    <property type="evidence" value="ECO:0007669"/>
    <property type="project" value="InterPro"/>
</dbReference>
<keyword evidence="5" id="KW-0808">Transferase</keyword>
<evidence type="ECO:0000313" key="6">
    <source>
        <dbReference type="Proteomes" id="UP000767238"/>
    </source>
</evidence>
<organism evidence="5 6">
    <name type="scientific">Aureobasidium melanogenum</name>
    <name type="common">Aureobasidium pullulans var. melanogenum</name>
    <dbReference type="NCBI Taxonomy" id="46634"/>
    <lineage>
        <taxon>Eukaryota</taxon>
        <taxon>Fungi</taxon>
        <taxon>Dikarya</taxon>
        <taxon>Ascomycota</taxon>
        <taxon>Pezizomycotina</taxon>
        <taxon>Dothideomycetes</taxon>
        <taxon>Dothideomycetidae</taxon>
        <taxon>Dothideales</taxon>
        <taxon>Saccotheciaceae</taxon>
        <taxon>Aureobasidium</taxon>
    </lineage>
</organism>
<dbReference type="PROSITE" id="PS51987">
    <property type="entry name" value="GS_CATALYTIC"/>
    <property type="match status" value="1"/>
</dbReference>
<dbReference type="InterPro" id="IPR006680">
    <property type="entry name" value="Amidohydro-rel"/>
</dbReference>
<dbReference type="PANTHER" id="PTHR43383">
    <property type="entry name" value="NODULIN 6"/>
    <property type="match status" value="1"/>
</dbReference>
<dbReference type="InterPro" id="IPR032466">
    <property type="entry name" value="Metal_Hydrolase"/>
</dbReference>
<comment type="similarity">
    <text evidence="2 3">Belongs to the glutamine synthetase family.</text>
</comment>
<dbReference type="GO" id="GO:0016787">
    <property type="term" value="F:hydrolase activity"/>
    <property type="evidence" value="ECO:0007669"/>
    <property type="project" value="InterPro"/>
</dbReference>
<dbReference type="InterPro" id="IPR036651">
    <property type="entry name" value="Gln_synt_N_sf"/>
</dbReference>
<accession>A0A9P8K5A3</accession>
<dbReference type="Gene3D" id="3.20.20.140">
    <property type="entry name" value="Metal-dependent hydrolases"/>
    <property type="match status" value="1"/>
</dbReference>
<dbReference type="Gene3D" id="3.30.590.10">
    <property type="entry name" value="Glutamine synthetase/guanido kinase, catalytic domain"/>
    <property type="match status" value="1"/>
</dbReference>
<dbReference type="SUPFAM" id="SSF55931">
    <property type="entry name" value="Glutamine synthetase/guanido kinase"/>
    <property type="match status" value="1"/>
</dbReference>
<dbReference type="GO" id="GO:0016301">
    <property type="term" value="F:kinase activity"/>
    <property type="evidence" value="ECO:0007669"/>
    <property type="project" value="UniProtKB-KW"/>
</dbReference>
<feature type="non-terminal residue" evidence="5">
    <location>
        <position position="1"/>
    </location>
</feature>
<name>A0A9P8K5A3_AURME</name>
<evidence type="ECO:0000313" key="5">
    <source>
        <dbReference type="EMBL" id="KAH0220594.1"/>
    </source>
</evidence>
<dbReference type="Gene3D" id="3.10.20.70">
    <property type="entry name" value="Glutamine synthetase, N-terminal domain"/>
    <property type="match status" value="1"/>
</dbReference>
<dbReference type="EMBL" id="JAHFYH010000037">
    <property type="protein sequence ID" value="KAH0220594.1"/>
    <property type="molecule type" value="Genomic_DNA"/>
</dbReference>
<reference evidence="5" key="2">
    <citation type="submission" date="2021-08" db="EMBL/GenBank/DDBJ databases">
        <authorList>
            <person name="Gostincar C."/>
            <person name="Sun X."/>
            <person name="Song Z."/>
            <person name="Gunde-Cimerman N."/>
        </authorList>
    </citation>
    <scope>NUCLEOTIDE SEQUENCE</scope>
    <source>
        <strain evidence="5">EXF-8016</strain>
    </source>
</reference>
<evidence type="ECO:0000259" key="4">
    <source>
        <dbReference type="PROSITE" id="PS51987"/>
    </source>
</evidence>
<dbReference type="SUPFAM" id="SSF51556">
    <property type="entry name" value="Metallo-dependent hydrolases"/>
    <property type="match status" value="1"/>
</dbReference>
<dbReference type="InterPro" id="IPR008146">
    <property type="entry name" value="Gln_synth_cat_dom"/>
</dbReference>
<comment type="caution">
    <text evidence="5">The sequence shown here is derived from an EMBL/GenBank/DDBJ whole genome shotgun (WGS) entry which is preliminary data.</text>
</comment>
<dbReference type="Pfam" id="PF04909">
    <property type="entry name" value="Amidohydro_2"/>
    <property type="match status" value="1"/>
</dbReference>
<evidence type="ECO:0000256" key="2">
    <source>
        <dbReference type="PROSITE-ProRule" id="PRU01331"/>
    </source>
</evidence>
<proteinExistence type="inferred from homology"/>
<evidence type="ECO:0000256" key="3">
    <source>
        <dbReference type="RuleBase" id="RU000384"/>
    </source>
</evidence>
<dbReference type="Proteomes" id="UP000767238">
    <property type="component" value="Unassembled WGS sequence"/>
</dbReference>
<dbReference type="OrthoDB" id="3364440at2759"/>